<dbReference type="OrthoDB" id="9810734at2"/>
<reference evidence="3 4" key="1">
    <citation type="submission" date="2019-03" db="EMBL/GenBank/DDBJ databases">
        <title>Genomic analyses of the natural microbiome of Caenorhabditis elegans.</title>
        <authorList>
            <person name="Samuel B."/>
        </authorList>
    </citation>
    <scope>NUCLEOTIDE SEQUENCE [LARGE SCALE GENOMIC DNA]</scope>
    <source>
        <strain evidence="3 4">BIGb0156</strain>
    </source>
</reference>
<sequence length="256" mass="28067">MQKTVLITGCSSGIGLESALELKRQGFRVLAACRKPEDVARMSGLGLTGIILDLDSPESVDRAADEIIDLTENRLFGIFNNAGFGVYGPLNTLSRTQLEQQFSTNFFGAHQLTMRLLPAMEPHGEGRIVMTSSVMGLISTPGRGAYAASKYALEAWSDALRMELRHSGIKVSLIEPGPIRTRFTENVNQTQADKPVENPGIAARFTLGPEAVVEKVRHAFTSEKPKMRYPVTLVTHAVMLLKRLLPGRMMDKILQG</sequence>
<gene>
    <name evidence="3" type="ORF">EC847_1344</name>
</gene>
<dbReference type="SUPFAM" id="SSF51735">
    <property type="entry name" value="NAD(P)-binding Rossmann-fold domains"/>
    <property type="match status" value="1"/>
</dbReference>
<keyword evidence="4" id="KW-1185">Reference proteome</keyword>
<dbReference type="InterPro" id="IPR020904">
    <property type="entry name" value="Sc_DH/Rdtase_CS"/>
</dbReference>
<dbReference type="GO" id="GO:0008202">
    <property type="term" value="P:steroid metabolic process"/>
    <property type="evidence" value="ECO:0007669"/>
    <property type="project" value="TreeGrafter"/>
</dbReference>
<dbReference type="Pfam" id="PF00106">
    <property type="entry name" value="adh_short"/>
    <property type="match status" value="1"/>
</dbReference>
<dbReference type="PANTHER" id="PTHR43313">
    <property type="entry name" value="SHORT-CHAIN DEHYDROGENASE/REDUCTASE FAMILY 9C"/>
    <property type="match status" value="1"/>
</dbReference>
<dbReference type="NCBIfam" id="NF005950">
    <property type="entry name" value="PRK08017.1"/>
    <property type="match status" value="1"/>
</dbReference>
<dbReference type="AlphaFoldDB" id="A0A4V6PQI4"/>
<dbReference type="InterPro" id="IPR036291">
    <property type="entry name" value="NAD(P)-bd_dom_sf"/>
</dbReference>
<comment type="similarity">
    <text evidence="1">Belongs to the short-chain dehydrogenases/reductases (SDR) family.</text>
</comment>
<dbReference type="RefSeq" id="WP_125353502.1">
    <property type="nucleotide sequence ID" value="NZ_CACSIW010000001.1"/>
</dbReference>
<dbReference type="PROSITE" id="PS00061">
    <property type="entry name" value="ADH_SHORT"/>
    <property type="match status" value="1"/>
</dbReference>
<dbReference type="InterPro" id="IPR002347">
    <property type="entry name" value="SDR_fam"/>
</dbReference>
<dbReference type="PANTHER" id="PTHR43313:SF1">
    <property type="entry name" value="3BETA-HYDROXYSTEROID DEHYDROGENASE DHS-16"/>
    <property type="match status" value="1"/>
</dbReference>
<feature type="domain" description="Ketoreductase" evidence="2">
    <location>
        <begin position="3"/>
        <end position="182"/>
    </location>
</feature>
<accession>A0A4V6PQI4</accession>
<evidence type="ECO:0000313" key="4">
    <source>
        <dbReference type="Proteomes" id="UP000295530"/>
    </source>
</evidence>
<organism evidence="3 4">
    <name type="scientific">Scandinavium goeteborgense</name>
    <dbReference type="NCBI Taxonomy" id="1851514"/>
    <lineage>
        <taxon>Bacteria</taxon>
        <taxon>Pseudomonadati</taxon>
        <taxon>Pseudomonadota</taxon>
        <taxon>Gammaproteobacteria</taxon>
        <taxon>Enterobacterales</taxon>
        <taxon>Enterobacteriaceae</taxon>
        <taxon>Scandinavium</taxon>
    </lineage>
</organism>
<dbReference type="Gene3D" id="3.40.50.720">
    <property type="entry name" value="NAD(P)-binding Rossmann-like Domain"/>
    <property type="match status" value="1"/>
</dbReference>
<dbReference type="PRINTS" id="PR00081">
    <property type="entry name" value="GDHRDH"/>
</dbReference>
<dbReference type="Proteomes" id="UP000295530">
    <property type="component" value="Unassembled WGS sequence"/>
</dbReference>
<evidence type="ECO:0000313" key="3">
    <source>
        <dbReference type="EMBL" id="TDN47162.1"/>
    </source>
</evidence>
<dbReference type="EMBL" id="SNVX01000034">
    <property type="protein sequence ID" value="TDN47162.1"/>
    <property type="molecule type" value="Genomic_DNA"/>
</dbReference>
<dbReference type="GO" id="GO:0016491">
    <property type="term" value="F:oxidoreductase activity"/>
    <property type="evidence" value="ECO:0007669"/>
    <property type="project" value="TreeGrafter"/>
</dbReference>
<dbReference type="CDD" id="cd05374">
    <property type="entry name" value="17beta-HSD-like_SDR_c"/>
    <property type="match status" value="1"/>
</dbReference>
<dbReference type="SMART" id="SM00822">
    <property type="entry name" value="PKS_KR"/>
    <property type="match status" value="1"/>
</dbReference>
<proteinExistence type="inferred from homology"/>
<dbReference type="InterPro" id="IPR057326">
    <property type="entry name" value="KR_dom"/>
</dbReference>
<protein>
    <recommendedName>
        <fullName evidence="2">Ketoreductase domain-containing protein</fullName>
    </recommendedName>
</protein>
<comment type="caution">
    <text evidence="3">The sequence shown here is derived from an EMBL/GenBank/DDBJ whole genome shotgun (WGS) entry which is preliminary data.</text>
</comment>
<evidence type="ECO:0000256" key="1">
    <source>
        <dbReference type="ARBA" id="ARBA00006484"/>
    </source>
</evidence>
<name>A0A4V6PQI4_SCAGO</name>
<evidence type="ECO:0000259" key="2">
    <source>
        <dbReference type="SMART" id="SM00822"/>
    </source>
</evidence>